<dbReference type="InterPro" id="IPR051091">
    <property type="entry name" value="O-Glucosyltr/Glycosyltrsf_90"/>
</dbReference>
<evidence type="ECO:0000259" key="2">
    <source>
        <dbReference type="SMART" id="SM00672"/>
    </source>
</evidence>
<reference evidence="3" key="1">
    <citation type="submission" date="2022-12" db="EMBL/GenBank/DDBJ databases">
        <title>Marinomonas 15G1-11 sp. nov, isolated from marine algae.</title>
        <authorList>
            <person name="Butt M."/>
            <person name="Choi D.G."/>
            <person name="Kim J.M."/>
            <person name="Lee J.K."/>
            <person name="Baek J.H."/>
            <person name="Jeon C.O."/>
        </authorList>
    </citation>
    <scope>NUCLEOTIDE SEQUENCE</scope>
    <source>
        <strain evidence="3">15G1-11</strain>
    </source>
</reference>
<dbReference type="InterPro" id="IPR006598">
    <property type="entry name" value="CAP10"/>
</dbReference>
<gene>
    <name evidence="3" type="ORF">O1D97_17000</name>
</gene>
<organism evidence="3 4">
    <name type="scientific">Marinomonas phaeophyticola</name>
    <dbReference type="NCBI Taxonomy" id="3004091"/>
    <lineage>
        <taxon>Bacteria</taxon>
        <taxon>Pseudomonadati</taxon>
        <taxon>Pseudomonadota</taxon>
        <taxon>Gammaproteobacteria</taxon>
        <taxon>Oceanospirillales</taxon>
        <taxon>Oceanospirillaceae</taxon>
        <taxon>Marinomonas</taxon>
    </lineage>
</organism>
<evidence type="ECO:0000313" key="3">
    <source>
        <dbReference type="EMBL" id="MCZ2723259.1"/>
    </source>
</evidence>
<dbReference type="RefSeq" id="WP_269127349.1">
    <property type="nucleotide sequence ID" value="NZ_JAPUBN010000020.1"/>
</dbReference>
<keyword evidence="4" id="KW-1185">Reference proteome</keyword>
<keyword evidence="1 3" id="KW-0808">Transferase</keyword>
<protein>
    <submittedName>
        <fullName evidence="3">Glycosyl transferase family 90</fullName>
    </submittedName>
</protein>
<evidence type="ECO:0000313" key="4">
    <source>
        <dbReference type="Proteomes" id="UP001149719"/>
    </source>
</evidence>
<sequence length="277" mass="32728">MLSDFVVDNEVQQRVDYYCKDHTYPRLLSAVEIEHFKKDKSFAYYADTKKIVKFFPKKLRFSYVFGDVIHVPAEPSFVKSRPILADNHASVLLKLNAIRHYNFLEDKKAFRNKKSQAVWRGMIYQKHRKILTDKFATHPLCDVGHSDESLKTDVGFKGFLSIEQQLDYKYIISVEGKDVATNLKWIMSSNSLCFMRRPRFETWYMEGRLIPNVHYVLLDDDFSDLEEKIQYYNDHPELAEAIIKNAQAYTEQFKNIEREHKINLLVAKKYFELSGQL</sequence>
<accession>A0ABT4JY46</accession>
<dbReference type="EMBL" id="JAPUBN010000020">
    <property type="protein sequence ID" value="MCZ2723259.1"/>
    <property type="molecule type" value="Genomic_DNA"/>
</dbReference>
<feature type="domain" description="Glycosyl transferase CAP10" evidence="2">
    <location>
        <begin position="54"/>
        <end position="271"/>
    </location>
</feature>
<name>A0ABT4JY46_9GAMM</name>
<proteinExistence type="predicted"/>
<dbReference type="SMART" id="SM00672">
    <property type="entry name" value="CAP10"/>
    <property type="match status" value="1"/>
</dbReference>
<dbReference type="Pfam" id="PF05686">
    <property type="entry name" value="Glyco_transf_90"/>
    <property type="match status" value="1"/>
</dbReference>
<dbReference type="PANTHER" id="PTHR12203">
    <property type="entry name" value="KDEL LYS-ASP-GLU-LEU CONTAINING - RELATED"/>
    <property type="match status" value="1"/>
</dbReference>
<dbReference type="PANTHER" id="PTHR12203:SF35">
    <property type="entry name" value="PROTEIN O-GLUCOSYLTRANSFERASE 1"/>
    <property type="match status" value="1"/>
</dbReference>
<comment type="caution">
    <text evidence="3">The sequence shown here is derived from an EMBL/GenBank/DDBJ whole genome shotgun (WGS) entry which is preliminary data.</text>
</comment>
<dbReference type="Proteomes" id="UP001149719">
    <property type="component" value="Unassembled WGS sequence"/>
</dbReference>
<evidence type="ECO:0000256" key="1">
    <source>
        <dbReference type="ARBA" id="ARBA00022679"/>
    </source>
</evidence>
<dbReference type="GO" id="GO:0016740">
    <property type="term" value="F:transferase activity"/>
    <property type="evidence" value="ECO:0007669"/>
    <property type="project" value="UniProtKB-KW"/>
</dbReference>